<name>A0A6C7E7H4_ILUCY</name>
<evidence type="ECO:0000256" key="2">
    <source>
        <dbReference type="SAM" id="SignalP"/>
    </source>
</evidence>
<feature type="chain" id="PRO_5025640729" description="Phytase-like domain-containing protein" evidence="2">
    <location>
        <begin position="22"/>
        <end position="482"/>
    </location>
</feature>
<dbReference type="RefSeq" id="WP_015440416.1">
    <property type="nucleotide sequence ID" value="NC_020520.1"/>
</dbReference>
<dbReference type="PROSITE" id="PS51257">
    <property type="entry name" value="PROKAR_LIPOPROTEIN"/>
    <property type="match status" value="1"/>
</dbReference>
<dbReference type="AlphaFoldDB" id="A0A6C7E7H4"/>
<evidence type="ECO:0008006" key="5">
    <source>
        <dbReference type="Google" id="ProtNLM"/>
    </source>
</evidence>
<organism evidence="3 4">
    <name type="scientific">Ilumatobacter coccineus (strain NBRC 103263 / KCTC 29153 / YM16-304)</name>
    <dbReference type="NCBI Taxonomy" id="1313172"/>
    <lineage>
        <taxon>Bacteria</taxon>
        <taxon>Bacillati</taxon>
        <taxon>Actinomycetota</taxon>
        <taxon>Acidimicrobiia</taxon>
        <taxon>Acidimicrobiales</taxon>
        <taxon>Ilumatobacteraceae</taxon>
        <taxon>Ilumatobacter</taxon>
    </lineage>
</organism>
<reference evidence="3 4" key="1">
    <citation type="journal article" date="2013" name="Int. J. Syst. Evol. Microbiol.">
        <title>Ilumatobacter nonamiense sp. nov. and Ilumatobacter coccineum sp. nov., isolated from seashore sand.</title>
        <authorList>
            <person name="Matsumoto A."/>
            <person name="Kasai H."/>
            <person name="Matsuo Y."/>
            <person name="Shizuri Y."/>
            <person name="Ichikawa N."/>
            <person name="Fujita N."/>
            <person name="Omura S."/>
            <person name="Takahashi Y."/>
        </authorList>
    </citation>
    <scope>NUCLEOTIDE SEQUENCE [LARGE SCALE GENOMIC DNA]</scope>
    <source>
        <strain evidence="4">NBRC 103263 / KCTC 29153 / YM16-304</strain>
    </source>
</reference>
<dbReference type="KEGG" id="aym:YM304_08550"/>
<dbReference type="Proteomes" id="UP000011863">
    <property type="component" value="Chromosome"/>
</dbReference>
<accession>A0A6C7E7H4</accession>
<feature type="signal peptide" evidence="2">
    <location>
        <begin position="1"/>
        <end position="21"/>
    </location>
</feature>
<keyword evidence="2" id="KW-0732">Signal</keyword>
<protein>
    <recommendedName>
        <fullName evidence="5">Phytase-like domain-containing protein</fullName>
    </recommendedName>
</protein>
<evidence type="ECO:0000313" key="4">
    <source>
        <dbReference type="Proteomes" id="UP000011863"/>
    </source>
</evidence>
<evidence type="ECO:0000256" key="1">
    <source>
        <dbReference type="SAM" id="MobiDB-lite"/>
    </source>
</evidence>
<dbReference type="EMBL" id="AP012057">
    <property type="protein sequence ID" value="BAN01169.1"/>
    <property type="molecule type" value="Genomic_DNA"/>
</dbReference>
<feature type="compositionally biased region" description="Acidic residues" evidence="1">
    <location>
        <begin position="32"/>
        <end position="57"/>
    </location>
</feature>
<gene>
    <name evidence="3" type="ORF">YM304_08550</name>
</gene>
<evidence type="ECO:0000313" key="3">
    <source>
        <dbReference type="EMBL" id="BAN01169.1"/>
    </source>
</evidence>
<keyword evidence="4" id="KW-1185">Reference proteome</keyword>
<proteinExistence type="predicted"/>
<feature type="region of interest" description="Disordered" evidence="1">
    <location>
        <begin position="26"/>
        <end position="65"/>
    </location>
</feature>
<sequence length="482" mass="51475">MRATGRKRFLSVLAISSLAVAACGGGVNDGDSTPDDDADTGVEQPEDDQETDGDDGEQPAGSQSVNGALVSVLDLGLGLYGIDRDTGESFELSYEADWFTDRTNQPIVVGDRAYSLVFREIEDLDFVNETSVAEFDLTTGTGREIVAFGPNSDGSESLERTTWNLIGAGGDSIWLRRNSSDADGSTTQTIVRYSISTGEPTGEVSNDTLEIATDGGGSCTATPRPIGVGSDGTLYVDLSGIPARVDSETLEPVEIVGVCFNENLWLSTLAGSTDLAEFTITDDGSPVPDDQASFFYDDEPVISSDSVVVSDDAIWWVFSRTPSYLDEAGEQRNAIIGGVARLDLATSDVSVFPIDDGIGEFLDQEETGFTLSAMSQVQLQVVGDHLWLMDIREAQPLRRLDPATGEVTQFEIPAGDGNDFVEAELIPTDPEGVWLSVSRRVITSAEGEGRSTTGMSYVDQVDPDTGEFVRSMFEGELTGFGN</sequence>